<evidence type="ECO:0000313" key="2">
    <source>
        <dbReference type="EMBL" id="RAL54252.1"/>
    </source>
</evidence>
<dbReference type="AlphaFoldDB" id="A0A328E8K2"/>
<organism evidence="2 3">
    <name type="scientific">Cuscuta australis</name>
    <dbReference type="NCBI Taxonomy" id="267555"/>
    <lineage>
        <taxon>Eukaryota</taxon>
        <taxon>Viridiplantae</taxon>
        <taxon>Streptophyta</taxon>
        <taxon>Embryophyta</taxon>
        <taxon>Tracheophyta</taxon>
        <taxon>Spermatophyta</taxon>
        <taxon>Magnoliopsida</taxon>
        <taxon>eudicotyledons</taxon>
        <taxon>Gunneridae</taxon>
        <taxon>Pentapetalae</taxon>
        <taxon>asterids</taxon>
        <taxon>lamiids</taxon>
        <taxon>Solanales</taxon>
        <taxon>Convolvulaceae</taxon>
        <taxon>Cuscuteae</taxon>
        <taxon>Cuscuta</taxon>
        <taxon>Cuscuta subgen. Grammica</taxon>
        <taxon>Cuscuta sect. Cleistogrammica</taxon>
    </lineage>
</organism>
<evidence type="ECO:0000256" key="1">
    <source>
        <dbReference type="SAM" id="MobiDB-lite"/>
    </source>
</evidence>
<proteinExistence type="predicted"/>
<evidence type="ECO:0000313" key="3">
    <source>
        <dbReference type="Proteomes" id="UP000249390"/>
    </source>
</evidence>
<gene>
    <name evidence="2" type="ORF">DM860_001380</name>
</gene>
<sequence>MVLNFLKSVIPPPLPFLDNATVCAPHEHITDCSMYFSSLIFSQEVSPQKLDSPTQAFDPPSNLSSLPLAPTSVLSPNALEFVPSNPTTAKPTAIKESNISFRGCSMSDTERDNNWSTSKAYDSDFEHLGYGNKQVHLEEESEWETDNGEENEGVEDWHARKSSLNKKNLAKFEHLSKHFQGGTHSKPRRSNRLASLRNQLFEENNLL</sequence>
<keyword evidence="3" id="KW-1185">Reference proteome</keyword>
<protein>
    <submittedName>
        <fullName evidence="2">Uncharacterized protein</fullName>
    </submittedName>
</protein>
<feature type="compositionally biased region" description="Acidic residues" evidence="1">
    <location>
        <begin position="139"/>
        <end position="154"/>
    </location>
</feature>
<dbReference type="Proteomes" id="UP000249390">
    <property type="component" value="Unassembled WGS sequence"/>
</dbReference>
<comment type="caution">
    <text evidence="2">The sequence shown here is derived from an EMBL/GenBank/DDBJ whole genome shotgun (WGS) entry which is preliminary data.</text>
</comment>
<reference evidence="2 3" key="1">
    <citation type="submission" date="2018-06" db="EMBL/GenBank/DDBJ databases">
        <title>The Genome of Cuscuta australis (Dodder) Provides Insight into the Evolution of Plant Parasitism.</title>
        <authorList>
            <person name="Liu H."/>
        </authorList>
    </citation>
    <scope>NUCLEOTIDE SEQUENCE [LARGE SCALE GENOMIC DNA]</scope>
    <source>
        <strain evidence="3">cv. Yunnan</strain>
        <tissue evidence="2">Vines</tissue>
    </source>
</reference>
<feature type="region of interest" description="Disordered" evidence="1">
    <location>
        <begin position="136"/>
        <end position="155"/>
    </location>
</feature>
<dbReference type="EMBL" id="NQVE01000009">
    <property type="protein sequence ID" value="RAL54252.1"/>
    <property type="molecule type" value="Genomic_DNA"/>
</dbReference>
<name>A0A328E8K2_9ASTE</name>
<accession>A0A328E8K2</accession>